<dbReference type="InterPro" id="IPR022385">
    <property type="entry name" value="Rhs_assc_core"/>
</dbReference>
<dbReference type="Gene3D" id="2.180.10.10">
    <property type="entry name" value="RHS repeat-associated core"/>
    <property type="match status" value="2"/>
</dbReference>
<dbReference type="InterPro" id="IPR028994">
    <property type="entry name" value="Integrin_alpha_N"/>
</dbReference>
<keyword evidence="2" id="KW-0964">Secreted</keyword>
<comment type="caution">
    <text evidence="8">The sequence shown here is derived from an EMBL/GenBank/DDBJ whole genome shotgun (WGS) entry which is preliminary data.</text>
</comment>
<dbReference type="InterPro" id="IPR003284">
    <property type="entry name" value="Sal_SpvB"/>
</dbReference>
<evidence type="ECO:0000256" key="2">
    <source>
        <dbReference type="ARBA" id="ARBA00022525"/>
    </source>
</evidence>
<dbReference type="PANTHER" id="PTHR32305">
    <property type="match status" value="1"/>
</dbReference>
<feature type="region of interest" description="Disordered" evidence="5">
    <location>
        <begin position="1936"/>
        <end position="1983"/>
    </location>
</feature>
<evidence type="ECO:0000256" key="5">
    <source>
        <dbReference type="SAM" id="MobiDB-lite"/>
    </source>
</evidence>
<evidence type="ECO:0000256" key="6">
    <source>
        <dbReference type="SAM" id="SignalP"/>
    </source>
</evidence>
<keyword evidence="4" id="KW-0843">Virulence</keyword>
<dbReference type="Proteomes" id="UP001569200">
    <property type="component" value="Unassembled WGS sequence"/>
</dbReference>
<evidence type="ECO:0000256" key="4">
    <source>
        <dbReference type="ARBA" id="ARBA00023026"/>
    </source>
</evidence>
<dbReference type="RefSeq" id="WP_368084762.1">
    <property type="nucleotide sequence ID" value="NZ_JBGONW010000019.1"/>
</dbReference>
<evidence type="ECO:0000256" key="3">
    <source>
        <dbReference type="ARBA" id="ARBA00022729"/>
    </source>
</evidence>
<accession>A0ABV4LTU0</accession>
<dbReference type="Pfam" id="PF13517">
    <property type="entry name" value="FG-GAP_3"/>
    <property type="match status" value="1"/>
</dbReference>
<gene>
    <name evidence="8" type="ORF">ACED33_14250</name>
</gene>
<dbReference type="Pfam" id="PF03534">
    <property type="entry name" value="SpvB"/>
    <property type="match status" value="1"/>
</dbReference>
<dbReference type="InterPro" id="IPR006530">
    <property type="entry name" value="YD"/>
</dbReference>
<evidence type="ECO:0000313" key="8">
    <source>
        <dbReference type="EMBL" id="MEZ8181847.1"/>
    </source>
</evidence>
<dbReference type="EMBL" id="JBGOOW010000015">
    <property type="protein sequence ID" value="MEZ8181847.1"/>
    <property type="molecule type" value="Genomic_DNA"/>
</dbReference>
<dbReference type="NCBIfam" id="TIGR01643">
    <property type="entry name" value="YD_repeat_2x"/>
    <property type="match status" value="1"/>
</dbReference>
<dbReference type="SUPFAM" id="SSF69318">
    <property type="entry name" value="Integrin alpha N-terminal domain"/>
    <property type="match status" value="1"/>
</dbReference>
<dbReference type="Pfam" id="PF12256">
    <property type="entry name" value="TcdB_toxin_midN"/>
    <property type="match status" value="1"/>
</dbReference>
<dbReference type="NCBIfam" id="TIGR03696">
    <property type="entry name" value="Rhs_assc_core"/>
    <property type="match status" value="1"/>
</dbReference>
<feature type="chain" id="PRO_5045494162" evidence="6">
    <location>
        <begin position="22"/>
        <end position="1983"/>
    </location>
</feature>
<keyword evidence="9" id="KW-1185">Reference proteome</keyword>
<dbReference type="InterPro" id="IPR013517">
    <property type="entry name" value="FG-GAP"/>
</dbReference>
<comment type="subcellular location">
    <subcellularLocation>
        <location evidence="1">Secreted</location>
    </subcellularLocation>
</comment>
<protein>
    <submittedName>
        <fullName evidence="8">Toxin TcdB middle/N-terminal domain-containing protein</fullName>
    </submittedName>
</protein>
<dbReference type="InterPro" id="IPR022045">
    <property type="entry name" value="TcdB_toxin_mid/N"/>
</dbReference>
<feature type="domain" description="Insecticide toxin TcdB middle/N-terminal" evidence="7">
    <location>
        <begin position="589"/>
        <end position="728"/>
    </location>
</feature>
<evidence type="ECO:0000313" key="9">
    <source>
        <dbReference type="Proteomes" id="UP001569200"/>
    </source>
</evidence>
<name>A0ABV4LTU0_VIBSP</name>
<evidence type="ECO:0000256" key="1">
    <source>
        <dbReference type="ARBA" id="ARBA00004613"/>
    </source>
</evidence>
<dbReference type="PANTHER" id="PTHR32305:SF15">
    <property type="entry name" value="PROTEIN RHSA-RELATED"/>
    <property type="match status" value="1"/>
</dbReference>
<dbReference type="InterPro" id="IPR050708">
    <property type="entry name" value="T6SS_VgrG/RHS"/>
</dbReference>
<reference evidence="8 9" key="1">
    <citation type="submission" date="2024-06" db="EMBL/GenBank/DDBJ databases">
        <authorList>
            <person name="Steensen K."/>
            <person name="Seneca J."/>
            <person name="Bartlau N."/>
            <person name="Yu A.X."/>
            <person name="Polz M.F."/>
        </authorList>
    </citation>
    <scope>NUCLEOTIDE SEQUENCE [LARGE SCALE GENOMIC DNA]</scope>
    <source>
        <strain evidence="8 9">1F145</strain>
    </source>
</reference>
<evidence type="ECO:0000259" key="7">
    <source>
        <dbReference type="Pfam" id="PF12256"/>
    </source>
</evidence>
<sequence length="1983" mass="221486">MKILAYSIGMVLAGLTTCALANEPSAVSPTVISLPTGPGTIQGLGEGFNTQLNTGTSQDKLNFSLPTGRNQMTPELSITYDSGYGNGLVGIGRRLSMPYIQRQTVDGLPSYDASNPDVFVNHEGQELVHIGSNEYRAKIEGQFVKYQKLPDGWRMTLANGSVWLLGQNSNAQHHDKSGNKVFQWFIESMTDTHGNRINYHYDSLDSSQAVYLTQIDYNDGASVVELSYEPRPDPIVSYLPTYELTKALRLKKIATFNKQNPVMSYQFDYEAASDWQTLSRLSQVSKVAANGQDSAPPTRFQYTNFDPTLAASHYVPSAKLFPLKSPDVDFIDINADGLPDVINTGFSPHRYALNQGKNPQGEVQFSKMVKMSSHSRNKLSSQYVKWGDLNGDGKINMLNAIRRNSYVYGLDENYNWQQQGNLGNQTLSINSPNARLIDINHDRLADVFVTNSNSRNGVFEHTVAINNGNGWDTPISMPMPELSVGVPLAKSTSHMADMNGDGLNDLVHMDQKSMYFFAGKGTGGYSEAIQVDNIREIAKSIHNTDKVQFADLNHDGLADLVYFNGFKVTIWPSKGLSGPQGTLAFGRPIEFTHPDKIAPSKTKLADIDGNGVVDIVWFRPGKYEKSFTYLSVIPGNLPNQLLSVDNGIGQTSSIQYATVASEMLRDEEQNTPWQHTLPMAMQVVKSVTTEDASRPGQASIKSYQYRDGFYFAKERKFVGFSEATQRDFASKSAPESQTQYSFLLGLKDEALRGKISKIEKKDAEGRLFWRETYQWSSKRLFDSFDDDKFVSFASKTRQEKTLIEQGRGNPITLAWDYAYDDFGNLILKREHGRLDGRFQDQRETHWRYSAENATSLANWQLHRPIEKTIKNAQGKLVAKTQWFYDDESFNAGNLGEVSTGNLTATKKWISPSKNNQSVFSQRSRYDSYGNATEFFGPLYGEQPGHKVSVTYQEGIYPIKERLHLGGQSLVASASYDSSLGVMTQFEDFNQQQTHIQYDGLGRVTDIIAPGDSTSAPTQSFEYHYQQNFDGVMVNWIRSLQRLEKDGRHIERRQYYDGGGRNLMNVSQTEQGPRVSLKNNFDSRGLLASESMPYFSANMAFHSGTGSQVIRNKYDATNRTISKYLPATDSQGETFTYNEYLPLKSWVQDTAQTVIGGQHSGAGKWLIFDGLGQLREVKEYVGVDVNGEQSTLQDWTTQYEYDALDNFTRLTDAFGNTRTMLYDGLSRQTYRDDPNRGQAWFNYDAASNLVGTIDSRGMAHTYLYDGLSRQLEERFYQDQSATPATGFHSLILDPTKGRISKQYQYDNNQDKQLHHLKGRLAQVIDESGSSWFGYDQNGRRTVEKRQIKAFGQQSDIYTTKRAFNSAGKLTQLTYPDSTHLDYQYGQGGELLAMGNIVNNISYSASAQLSHVQYGNGMRSDYEYDALNRLKSRETTRHSDRTHLQSLNYQYDEVSNLLGITDQRTEQDKKTIAKELGIENQYSELDQTRFYDYDDWYRITLEQNKLKLTQYRFDPIGNLIAKNTNDPILGDNNLTLRYGGNTGTGEDKRYNRQGLRTTDTAGPQALTHADVGISYDAVGNQLRSGNQQFQWDHANRLKQVENPKNQAKYAYDHNNKRRLKVVKDSKGKLTTTWYISDDAEIREGQLIKFARLGSHRVAKTSKSDDTFTPEVYYIKQHLGSTELTVDTSAQVINAFNYEPFGDVEAQFGQSDQTVYRFTDKEQDKESGLGYFSQRYMNHSYGQFITPDPVFAREARFTDPQRWSPYAYGRGNPISYVDSEGKWVVQVTAGVIGAAVAGFTEAYTNPNHDKWSIARKAAIGGLVAAASTVPGGALVAGAVGEMAEQIATDDYDAIKVAEQAVLNMVSGKFASKLTKGIQPKTLPNNNLTQSMNGMTPSTTPRVLANSASLKAKVKAPIVKEVLYGSAFATTYSTVKKSLESKLDSPASPLSQGDSESGGDDSIGINGGDSPGPSDEGEGDASDKSEG</sequence>
<proteinExistence type="predicted"/>
<keyword evidence="3 6" id="KW-0732">Signal</keyword>
<organism evidence="8 9">
    <name type="scientific">Vibrio splendidus</name>
    <dbReference type="NCBI Taxonomy" id="29497"/>
    <lineage>
        <taxon>Bacteria</taxon>
        <taxon>Pseudomonadati</taxon>
        <taxon>Pseudomonadota</taxon>
        <taxon>Gammaproteobacteria</taxon>
        <taxon>Vibrionales</taxon>
        <taxon>Vibrionaceae</taxon>
        <taxon>Vibrio</taxon>
    </lineage>
</organism>
<feature type="signal peptide" evidence="6">
    <location>
        <begin position="1"/>
        <end position="21"/>
    </location>
</feature>